<evidence type="ECO:0000313" key="5">
    <source>
        <dbReference type="EMBL" id="QTE30182.1"/>
    </source>
</evidence>
<protein>
    <submittedName>
        <fullName evidence="5">Extracellular solute-binding protein</fullName>
    </submittedName>
</protein>
<keyword evidence="2" id="KW-0813">Transport</keyword>
<dbReference type="PROSITE" id="PS51257">
    <property type="entry name" value="PROKAR_LIPOPROTEIN"/>
    <property type="match status" value="1"/>
</dbReference>
<keyword evidence="3 4" id="KW-0732">Signal</keyword>
<comment type="similarity">
    <text evidence="1">Belongs to the bacterial solute-binding protein 1 family.</text>
</comment>
<dbReference type="EMBL" id="CP071868">
    <property type="protein sequence ID" value="QTE30182.1"/>
    <property type="molecule type" value="Genomic_DNA"/>
</dbReference>
<name>A0A8A4ZDZ0_9MICO</name>
<dbReference type="GO" id="GO:1901982">
    <property type="term" value="F:maltose binding"/>
    <property type="evidence" value="ECO:0007669"/>
    <property type="project" value="TreeGrafter"/>
</dbReference>
<dbReference type="GO" id="GO:0055052">
    <property type="term" value="C:ATP-binding cassette (ABC) transporter complex, substrate-binding subunit-containing"/>
    <property type="evidence" value="ECO:0007669"/>
    <property type="project" value="TreeGrafter"/>
</dbReference>
<evidence type="ECO:0000256" key="1">
    <source>
        <dbReference type="ARBA" id="ARBA00008520"/>
    </source>
</evidence>
<organism evidence="5 6">
    <name type="scientific">Pengzhenrongella sicca</name>
    <dbReference type="NCBI Taxonomy" id="2819238"/>
    <lineage>
        <taxon>Bacteria</taxon>
        <taxon>Bacillati</taxon>
        <taxon>Actinomycetota</taxon>
        <taxon>Actinomycetes</taxon>
        <taxon>Micrococcales</taxon>
        <taxon>Pengzhenrongella</taxon>
    </lineage>
</organism>
<feature type="signal peptide" evidence="4">
    <location>
        <begin position="1"/>
        <end position="19"/>
    </location>
</feature>
<evidence type="ECO:0000256" key="3">
    <source>
        <dbReference type="ARBA" id="ARBA00022729"/>
    </source>
</evidence>
<evidence type="ECO:0000256" key="4">
    <source>
        <dbReference type="SAM" id="SignalP"/>
    </source>
</evidence>
<dbReference type="Gene3D" id="3.40.190.10">
    <property type="entry name" value="Periplasmic binding protein-like II"/>
    <property type="match status" value="2"/>
</dbReference>
<proteinExistence type="inferred from homology"/>
<feature type="chain" id="PRO_5038548445" evidence="4">
    <location>
        <begin position="20"/>
        <end position="430"/>
    </location>
</feature>
<accession>A0A8A4ZDZ0</accession>
<dbReference type="RefSeq" id="WP_227424500.1">
    <property type="nucleotide sequence ID" value="NZ_CP071868.1"/>
</dbReference>
<dbReference type="GO" id="GO:0042956">
    <property type="term" value="P:maltodextrin transmembrane transport"/>
    <property type="evidence" value="ECO:0007669"/>
    <property type="project" value="TreeGrafter"/>
</dbReference>
<dbReference type="Proteomes" id="UP000663937">
    <property type="component" value="Chromosome"/>
</dbReference>
<dbReference type="PANTHER" id="PTHR30061">
    <property type="entry name" value="MALTOSE-BINDING PERIPLASMIC PROTEIN"/>
    <property type="match status" value="1"/>
</dbReference>
<evidence type="ECO:0000313" key="6">
    <source>
        <dbReference type="Proteomes" id="UP000663937"/>
    </source>
</evidence>
<reference evidence="5" key="1">
    <citation type="submission" date="2021-03" db="EMBL/GenBank/DDBJ databases">
        <title>Pengzhenrongella sicca gen. nov., sp. nov., a new member of suborder Micrococcineae isolated from High-Arctic tundra soil.</title>
        <authorList>
            <person name="Peng F."/>
        </authorList>
    </citation>
    <scope>NUCLEOTIDE SEQUENCE</scope>
    <source>
        <strain evidence="5">LRZ-2</strain>
    </source>
</reference>
<keyword evidence="6" id="KW-1185">Reference proteome</keyword>
<dbReference type="SUPFAM" id="SSF53850">
    <property type="entry name" value="Periplasmic binding protein-like II"/>
    <property type="match status" value="1"/>
</dbReference>
<evidence type="ECO:0000256" key="2">
    <source>
        <dbReference type="ARBA" id="ARBA00022448"/>
    </source>
</evidence>
<dbReference type="Pfam" id="PF13416">
    <property type="entry name" value="SBP_bac_8"/>
    <property type="match status" value="1"/>
</dbReference>
<dbReference type="KEGG" id="psic:J4E96_03980"/>
<gene>
    <name evidence="5" type="ORF">J4E96_03980</name>
</gene>
<sequence length="430" mass="45691">MKRPAVILTATIAGASLLAACGTGTGSSDSGADSAGASGPIKIWYSNNPNEVAWGEAVVTAWNADHPDEQVTGQEIPAGRSSEEVIGAAITAGNTPCLIYNTAPVAVPAFQKQGGLVNLSSFPDGAEYIEARTGEAASQYASADGDYYQMPWKSNPVMFFYNKTIMSAAGIDPENPPLATYEEFLATSRTIVESGAAQYAIYPSPASEFYQSWFDFYPLYAAESQGSLLVEDGASTFADTEGEAVATFWRTIYDEKIAGNEPYTGDAFADGVTAIASAGPWAIESYGDLDWGVAAVPTSAGTDPAETYTFADSKNVGMYSSCENQATAWEFLKFSTSEEQDGALLESTGQMPLRANLTDTYPDYFAANPDYTTFADQANRTVDVPNVSNSVEAWQTFRDAWTSSVIFGEDPIEASLQDAATAIDTLVAKD</sequence>
<dbReference type="PANTHER" id="PTHR30061:SF50">
    <property type="entry name" value="MALTOSE_MALTODEXTRIN-BINDING PERIPLASMIC PROTEIN"/>
    <property type="match status" value="1"/>
</dbReference>
<dbReference type="GO" id="GO:0015768">
    <property type="term" value="P:maltose transport"/>
    <property type="evidence" value="ECO:0007669"/>
    <property type="project" value="TreeGrafter"/>
</dbReference>
<dbReference type="AlphaFoldDB" id="A0A8A4ZDZ0"/>
<dbReference type="InterPro" id="IPR006059">
    <property type="entry name" value="SBP"/>
</dbReference>